<evidence type="ECO:0000313" key="9">
    <source>
        <dbReference type="EMBL" id="OHB12698.1"/>
    </source>
</evidence>
<evidence type="ECO:0000256" key="2">
    <source>
        <dbReference type="ARBA" id="ARBA00019841"/>
    </source>
</evidence>
<proteinExistence type="inferred from homology"/>
<dbReference type="Pfam" id="PF17768">
    <property type="entry name" value="RecJ_OB"/>
    <property type="match status" value="1"/>
</dbReference>
<dbReference type="SUPFAM" id="SSF64182">
    <property type="entry name" value="DHH phosphoesterases"/>
    <property type="match status" value="1"/>
</dbReference>
<dbReference type="Proteomes" id="UP000177276">
    <property type="component" value="Unassembled WGS sequence"/>
</dbReference>
<organism evidence="9 10">
    <name type="scientific">Candidatus Zambryskibacteria bacterium RIFCSPLOWO2_12_FULL_39_16</name>
    <dbReference type="NCBI Taxonomy" id="1802775"/>
    <lineage>
        <taxon>Bacteria</taxon>
        <taxon>Candidatus Zambryskiibacteriota</taxon>
    </lineage>
</organism>
<gene>
    <name evidence="9" type="ORF">A3G46_00700</name>
</gene>
<dbReference type="AlphaFoldDB" id="A0A1G2UTM2"/>
<dbReference type="InterPro" id="IPR051673">
    <property type="entry name" value="SSDNA_exonuclease_RecJ"/>
</dbReference>
<reference evidence="9 10" key="1">
    <citation type="journal article" date="2016" name="Nat. Commun.">
        <title>Thousands of microbial genomes shed light on interconnected biogeochemical processes in an aquifer system.</title>
        <authorList>
            <person name="Anantharaman K."/>
            <person name="Brown C.T."/>
            <person name="Hug L.A."/>
            <person name="Sharon I."/>
            <person name="Castelle C.J."/>
            <person name="Probst A.J."/>
            <person name="Thomas B.C."/>
            <person name="Singh A."/>
            <person name="Wilkins M.J."/>
            <person name="Karaoz U."/>
            <person name="Brodie E.L."/>
            <person name="Williams K.H."/>
            <person name="Hubbard S.S."/>
            <person name="Banfield J.F."/>
        </authorList>
    </citation>
    <scope>NUCLEOTIDE SEQUENCE [LARGE SCALE GENOMIC DNA]</scope>
</reference>
<comment type="similarity">
    <text evidence="1">Belongs to the RecJ family.</text>
</comment>
<dbReference type="Pfam" id="PF01368">
    <property type="entry name" value="DHH"/>
    <property type="match status" value="1"/>
</dbReference>
<dbReference type="InterPro" id="IPR041122">
    <property type="entry name" value="RecJ_OB"/>
</dbReference>
<feature type="domain" description="DHHA1" evidence="7">
    <location>
        <begin position="360"/>
        <end position="456"/>
    </location>
</feature>
<evidence type="ECO:0000256" key="5">
    <source>
        <dbReference type="ARBA" id="ARBA00022839"/>
    </source>
</evidence>
<accession>A0A1G2UTM2</accession>
<name>A0A1G2UTM2_9BACT</name>
<evidence type="ECO:0000259" key="6">
    <source>
        <dbReference type="Pfam" id="PF01368"/>
    </source>
</evidence>
<evidence type="ECO:0000256" key="4">
    <source>
        <dbReference type="ARBA" id="ARBA00022801"/>
    </source>
</evidence>
<comment type="caution">
    <text evidence="9">The sequence shown here is derived from an EMBL/GenBank/DDBJ whole genome shotgun (WGS) entry which is preliminary data.</text>
</comment>
<dbReference type="GO" id="GO:0006281">
    <property type="term" value="P:DNA repair"/>
    <property type="evidence" value="ECO:0007669"/>
    <property type="project" value="InterPro"/>
</dbReference>
<dbReference type="InterPro" id="IPR004610">
    <property type="entry name" value="RecJ"/>
</dbReference>
<evidence type="ECO:0000259" key="8">
    <source>
        <dbReference type="Pfam" id="PF17768"/>
    </source>
</evidence>
<dbReference type="GO" id="GO:0006310">
    <property type="term" value="P:DNA recombination"/>
    <property type="evidence" value="ECO:0007669"/>
    <property type="project" value="InterPro"/>
</dbReference>
<keyword evidence="3" id="KW-0540">Nuclease</keyword>
<feature type="domain" description="RecJ OB" evidence="8">
    <location>
        <begin position="473"/>
        <end position="581"/>
    </location>
</feature>
<dbReference type="InterPro" id="IPR001667">
    <property type="entry name" value="DDH_dom"/>
</dbReference>
<protein>
    <recommendedName>
        <fullName evidence="2">Single-stranded-DNA-specific exonuclease RecJ</fullName>
    </recommendedName>
</protein>
<evidence type="ECO:0000256" key="1">
    <source>
        <dbReference type="ARBA" id="ARBA00005915"/>
    </source>
</evidence>
<evidence type="ECO:0000313" key="10">
    <source>
        <dbReference type="Proteomes" id="UP000177276"/>
    </source>
</evidence>
<dbReference type="NCBIfam" id="TIGR00644">
    <property type="entry name" value="recJ"/>
    <property type="match status" value="1"/>
</dbReference>
<dbReference type="Gene3D" id="2.40.50.460">
    <property type="match status" value="1"/>
</dbReference>
<feature type="domain" description="DDH" evidence="6">
    <location>
        <begin position="77"/>
        <end position="236"/>
    </location>
</feature>
<dbReference type="PANTHER" id="PTHR30255">
    <property type="entry name" value="SINGLE-STRANDED-DNA-SPECIFIC EXONUCLEASE RECJ"/>
    <property type="match status" value="1"/>
</dbReference>
<evidence type="ECO:0000256" key="3">
    <source>
        <dbReference type="ARBA" id="ARBA00022722"/>
    </source>
</evidence>
<dbReference type="EMBL" id="MHWS01000005">
    <property type="protein sequence ID" value="OHB12698.1"/>
    <property type="molecule type" value="Genomic_DNA"/>
</dbReference>
<dbReference type="Pfam" id="PF02272">
    <property type="entry name" value="DHHA1"/>
    <property type="match status" value="1"/>
</dbReference>
<dbReference type="PANTHER" id="PTHR30255:SF2">
    <property type="entry name" value="SINGLE-STRANDED-DNA-SPECIFIC EXONUCLEASE RECJ"/>
    <property type="match status" value="1"/>
</dbReference>
<dbReference type="Gene3D" id="3.90.1640.30">
    <property type="match status" value="1"/>
</dbReference>
<dbReference type="InterPro" id="IPR038763">
    <property type="entry name" value="DHH_sf"/>
</dbReference>
<dbReference type="InterPro" id="IPR003156">
    <property type="entry name" value="DHHA1_dom"/>
</dbReference>
<dbReference type="GO" id="GO:0003676">
    <property type="term" value="F:nucleic acid binding"/>
    <property type="evidence" value="ECO:0007669"/>
    <property type="project" value="InterPro"/>
</dbReference>
<keyword evidence="4" id="KW-0378">Hydrolase</keyword>
<evidence type="ECO:0000259" key="7">
    <source>
        <dbReference type="Pfam" id="PF02272"/>
    </source>
</evidence>
<sequence>MSKKYTAKKKIGKKEKELENYNTLTAQLLSNRGIKTKKEAGAFLRPDFVNHLHDPFLLSHMKKTVGRILRAFENNERIGIWSDYDADGIPGGALLHDFFKLIGLNNFINYIPDRHLEGYGLNNEGIEELSKDGVKLLITIDCGIRNHKEIDYAKKMGMEVIITDHHEPASLPSKQSDSLPKAFAIINPKRANSKYPEKILCGSGVVWKLIEAILQTKRDLLKEGKEKWLLDLVGLATLSDMVPLVGENRALAHFGLSVLRKSRRPGLSRLFSTLKINKNNISEDDITFMITPRINAASRMGHPRDAFKLLTATDEVEAEVFVKHLDNINNERKGAVTSMVKEAKKKIKEKFENFGEKPIIVLGNPLWRPALLGLVANSIAEEYNRPVFLWGRAHDESIADEAEKILKGSCRSDGLVDLVALMGRVKGHFIEFGGHKLSGGFSVSHEKIHTLEDVLIEASIETRLNDSVGQVLVDAELSLKDISESSVSEILSLAPFGMGNEKPLFIFRDILPEKINRFGKAKEHLSINLRDGGSTIRAISFFTSPDQFGDSLKEGIKTNIVANIEKSFYNNSVEIRLRIVDFFS</sequence>
<dbReference type="GO" id="GO:0008409">
    <property type="term" value="F:5'-3' exonuclease activity"/>
    <property type="evidence" value="ECO:0007669"/>
    <property type="project" value="InterPro"/>
</dbReference>
<keyword evidence="5 9" id="KW-0269">Exonuclease</keyword>